<dbReference type="AlphaFoldDB" id="A0A4P6JJY2"/>
<keyword evidence="3" id="KW-1185">Reference proteome</keyword>
<evidence type="ECO:0000313" key="3">
    <source>
        <dbReference type="Proteomes" id="UP000290365"/>
    </source>
</evidence>
<keyword evidence="1" id="KW-0812">Transmembrane</keyword>
<keyword evidence="1" id="KW-1133">Transmembrane helix</keyword>
<accession>A0A4P6JJY2</accession>
<dbReference type="RefSeq" id="WP_129886042.1">
    <property type="nucleotide sequence ID" value="NZ_CP035758.1"/>
</dbReference>
<feature type="transmembrane region" description="Helical" evidence="1">
    <location>
        <begin position="15"/>
        <end position="36"/>
    </location>
</feature>
<feature type="transmembrane region" description="Helical" evidence="1">
    <location>
        <begin position="114"/>
        <end position="137"/>
    </location>
</feature>
<name>A0A4P6JJY2_KTERU</name>
<feature type="transmembrane region" description="Helical" evidence="1">
    <location>
        <begin position="83"/>
        <end position="102"/>
    </location>
</feature>
<keyword evidence="1" id="KW-0472">Membrane</keyword>
<evidence type="ECO:0000256" key="1">
    <source>
        <dbReference type="SAM" id="Phobius"/>
    </source>
</evidence>
<evidence type="ECO:0000313" key="2">
    <source>
        <dbReference type="EMBL" id="QBD75444.1"/>
    </source>
</evidence>
<organism evidence="2 3">
    <name type="scientific">Ktedonosporobacter rubrisoli</name>
    <dbReference type="NCBI Taxonomy" id="2509675"/>
    <lineage>
        <taxon>Bacteria</taxon>
        <taxon>Bacillati</taxon>
        <taxon>Chloroflexota</taxon>
        <taxon>Ktedonobacteria</taxon>
        <taxon>Ktedonobacterales</taxon>
        <taxon>Ktedonosporobacteraceae</taxon>
        <taxon>Ktedonosporobacter</taxon>
    </lineage>
</organism>
<dbReference type="KEGG" id="kbs:EPA93_05270"/>
<sequence length="139" mass="14594">MHPALTLSLDSRVTAGLLLLTIVGIEYGGWFILRIVRGAVPMTEFQKTFARAGHAHAGVLVILSLVGQLFADATSISGPLALLARNGIWIAALLIPAGFFFSSIGKNVTRPNRLILLLYLGMASLTLGVVSLGVGLLSA</sequence>
<dbReference type="Proteomes" id="UP000290365">
    <property type="component" value="Chromosome"/>
</dbReference>
<dbReference type="OrthoDB" id="3540634at2"/>
<dbReference type="EMBL" id="CP035758">
    <property type="protein sequence ID" value="QBD75444.1"/>
    <property type="molecule type" value="Genomic_DNA"/>
</dbReference>
<protein>
    <submittedName>
        <fullName evidence="2">Uncharacterized protein</fullName>
    </submittedName>
</protein>
<proteinExistence type="predicted"/>
<feature type="transmembrane region" description="Helical" evidence="1">
    <location>
        <begin position="48"/>
        <end position="71"/>
    </location>
</feature>
<gene>
    <name evidence="2" type="ORF">EPA93_05270</name>
</gene>
<reference evidence="2 3" key="1">
    <citation type="submission" date="2019-01" db="EMBL/GenBank/DDBJ databases">
        <title>Ktedonosporobacter rubrisoli SCAWS-G2.</title>
        <authorList>
            <person name="Huang Y."/>
            <person name="Yan B."/>
        </authorList>
    </citation>
    <scope>NUCLEOTIDE SEQUENCE [LARGE SCALE GENOMIC DNA]</scope>
    <source>
        <strain evidence="2 3">SCAWS-G2</strain>
    </source>
</reference>